<dbReference type="EMBL" id="PVBQ01000016">
    <property type="protein sequence ID" value="PRD46182.1"/>
    <property type="molecule type" value="Genomic_DNA"/>
</dbReference>
<keyword evidence="3 6" id="KW-0012">Acyltransferase</keyword>
<dbReference type="Proteomes" id="UP000239711">
    <property type="component" value="Unassembled WGS sequence"/>
</dbReference>
<keyword evidence="2 6" id="KW-0808">Transferase</keyword>
<comment type="caution">
    <text evidence="6">The sequence shown here is derived from an EMBL/GenBank/DDBJ whole genome shotgun (WGS) entry which is preliminary data.</text>
</comment>
<dbReference type="SUPFAM" id="SSF69593">
    <property type="entry name" value="Glycerol-3-phosphate (1)-acyltransferase"/>
    <property type="match status" value="1"/>
</dbReference>
<evidence type="ECO:0000256" key="2">
    <source>
        <dbReference type="ARBA" id="ARBA00022679"/>
    </source>
</evidence>
<evidence type="ECO:0000259" key="5">
    <source>
        <dbReference type="SMART" id="SM00563"/>
    </source>
</evidence>
<evidence type="ECO:0000256" key="3">
    <source>
        <dbReference type="ARBA" id="ARBA00023315"/>
    </source>
</evidence>
<dbReference type="AlphaFoldDB" id="A0A2S9J077"/>
<evidence type="ECO:0000313" key="6">
    <source>
        <dbReference type="EMBL" id="PRD46182.1"/>
    </source>
</evidence>
<feature type="domain" description="Phospholipid/glycerol acyltransferase" evidence="5">
    <location>
        <begin position="75"/>
        <end position="190"/>
    </location>
</feature>
<comment type="pathway">
    <text evidence="1">Lipid metabolism.</text>
</comment>
<gene>
    <name evidence="6" type="ORF">C5745_16375</name>
</gene>
<keyword evidence="4" id="KW-0812">Transmembrane</keyword>
<dbReference type="GO" id="GO:0006654">
    <property type="term" value="P:phosphatidic acid biosynthetic process"/>
    <property type="evidence" value="ECO:0007669"/>
    <property type="project" value="TreeGrafter"/>
</dbReference>
<dbReference type="GO" id="GO:0003841">
    <property type="term" value="F:1-acylglycerol-3-phosphate O-acyltransferase activity"/>
    <property type="evidence" value="ECO:0007669"/>
    <property type="project" value="TreeGrafter"/>
</dbReference>
<keyword evidence="7" id="KW-1185">Reference proteome</keyword>
<dbReference type="CDD" id="cd07989">
    <property type="entry name" value="LPLAT_AGPAT-like"/>
    <property type="match status" value="1"/>
</dbReference>
<dbReference type="InterPro" id="IPR002123">
    <property type="entry name" value="Plipid/glycerol_acylTrfase"/>
</dbReference>
<evidence type="ECO:0000313" key="7">
    <source>
        <dbReference type="Proteomes" id="UP000239711"/>
    </source>
</evidence>
<feature type="transmembrane region" description="Helical" evidence="4">
    <location>
        <begin position="12"/>
        <end position="32"/>
    </location>
</feature>
<organism evidence="6 7">
    <name type="scientific">Sphingobacterium haloxyli</name>
    <dbReference type="NCBI Taxonomy" id="2100533"/>
    <lineage>
        <taxon>Bacteria</taxon>
        <taxon>Pseudomonadati</taxon>
        <taxon>Bacteroidota</taxon>
        <taxon>Sphingobacteriia</taxon>
        <taxon>Sphingobacteriales</taxon>
        <taxon>Sphingobacteriaceae</taxon>
        <taxon>Sphingobacterium</taxon>
    </lineage>
</organism>
<keyword evidence="4" id="KW-1133">Transmembrane helix</keyword>
<dbReference type="SMART" id="SM00563">
    <property type="entry name" value="PlsC"/>
    <property type="match status" value="1"/>
</dbReference>
<accession>A0A2S9J077</accession>
<sequence length="246" mass="28719">MVRFLRKIHLYAYFAAVLFFFCLGYPFLYFYARNPKKHYRKLVFFRRWISLAGIYAVGIRVQVKYETPIDWSKNYVLCANHTSFLDITILNYLCKYPFSFMGKIELLNNPITRIFFQTIDIPLKRDSKISAFKAYKRALELLREGKSLAIFPEGKIDDNYPPDLHHFKSGAFRMASENQTSILPIVIQDAWQILWDDGKTYGTKPGVIHVSVLAPIAPNAEGSEAFSSLEAEVYHKMREAWKIYNK</sequence>
<name>A0A2S9J077_9SPHI</name>
<proteinExistence type="predicted"/>
<evidence type="ECO:0000256" key="1">
    <source>
        <dbReference type="ARBA" id="ARBA00005189"/>
    </source>
</evidence>
<dbReference type="OrthoDB" id="9803035at2"/>
<dbReference type="PANTHER" id="PTHR10434:SF11">
    <property type="entry name" value="1-ACYL-SN-GLYCEROL-3-PHOSPHATE ACYLTRANSFERASE"/>
    <property type="match status" value="1"/>
</dbReference>
<dbReference type="Pfam" id="PF01553">
    <property type="entry name" value="Acyltransferase"/>
    <property type="match status" value="1"/>
</dbReference>
<protein>
    <submittedName>
        <fullName evidence="6">1-acyl-sn-glycerol-3-phosphate acyltransferase</fullName>
    </submittedName>
</protein>
<reference evidence="6 7" key="1">
    <citation type="submission" date="2018-02" db="EMBL/GenBank/DDBJ databases">
        <title>The draft genome of Sphingobacterium sp. 5JN-11.</title>
        <authorList>
            <person name="Liu L."/>
            <person name="Li L."/>
            <person name="Liang L."/>
            <person name="Zhang X."/>
            <person name="Wang T."/>
        </authorList>
    </citation>
    <scope>NUCLEOTIDE SEQUENCE [LARGE SCALE GENOMIC DNA]</scope>
    <source>
        <strain evidence="6 7">5JN-11</strain>
    </source>
</reference>
<evidence type="ECO:0000256" key="4">
    <source>
        <dbReference type="SAM" id="Phobius"/>
    </source>
</evidence>
<keyword evidence="4" id="KW-0472">Membrane</keyword>
<dbReference type="PANTHER" id="PTHR10434">
    <property type="entry name" value="1-ACYL-SN-GLYCEROL-3-PHOSPHATE ACYLTRANSFERASE"/>
    <property type="match status" value="1"/>
</dbReference>